<reference evidence="1 2" key="1">
    <citation type="submission" date="2020-05" db="EMBL/GenBank/DDBJ databases">
        <authorList>
            <person name="Khan S.A."/>
            <person name="Jeon C.O."/>
            <person name="Chun B.H."/>
        </authorList>
    </citation>
    <scope>NUCLEOTIDE SEQUENCE [LARGE SCALE GENOMIC DNA]</scope>
    <source>
        <strain evidence="1 2">S1162</strain>
    </source>
</reference>
<protein>
    <submittedName>
        <fullName evidence="1">Uncharacterized protein</fullName>
    </submittedName>
</protein>
<accession>A0ABX1W7B2</accession>
<sequence length="65" mass="7256">MVDYKKYFAQLKKLGLQRPISQHFEYDLGGAQSGAAKPSIPKEDVIKAFKTDLATLKTMLREAGL</sequence>
<keyword evidence="2" id="KW-1185">Reference proteome</keyword>
<evidence type="ECO:0000313" key="2">
    <source>
        <dbReference type="Proteomes" id="UP000566071"/>
    </source>
</evidence>
<dbReference type="EMBL" id="JABFCR010000070">
    <property type="protein sequence ID" value="NNU34801.1"/>
    <property type="molecule type" value="Genomic_DNA"/>
</dbReference>
<gene>
    <name evidence="1" type="ORF">HK413_13395</name>
</gene>
<name>A0ABX1W7B2_9SPHI</name>
<evidence type="ECO:0000313" key="1">
    <source>
        <dbReference type="EMBL" id="NNU34801.1"/>
    </source>
</evidence>
<proteinExistence type="predicted"/>
<comment type="caution">
    <text evidence="1">The sequence shown here is derived from an EMBL/GenBank/DDBJ whole genome shotgun (WGS) entry which is preliminary data.</text>
</comment>
<organism evidence="1 2">
    <name type="scientific">Mucilaginibacter humi</name>
    <dbReference type="NCBI Taxonomy" id="2732510"/>
    <lineage>
        <taxon>Bacteria</taxon>
        <taxon>Pseudomonadati</taxon>
        <taxon>Bacteroidota</taxon>
        <taxon>Sphingobacteriia</taxon>
        <taxon>Sphingobacteriales</taxon>
        <taxon>Sphingobacteriaceae</taxon>
        <taxon>Mucilaginibacter</taxon>
    </lineage>
</organism>
<dbReference type="Proteomes" id="UP000566071">
    <property type="component" value="Unassembled WGS sequence"/>
</dbReference>
<dbReference type="RefSeq" id="WP_175270471.1">
    <property type="nucleotide sequence ID" value="NZ_JABFCR010000070.1"/>
</dbReference>